<organism evidence="2 3">
    <name type="scientific">Botrimarina colliarenosi</name>
    <dbReference type="NCBI Taxonomy" id="2528001"/>
    <lineage>
        <taxon>Bacteria</taxon>
        <taxon>Pseudomonadati</taxon>
        <taxon>Planctomycetota</taxon>
        <taxon>Planctomycetia</taxon>
        <taxon>Pirellulales</taxon>
        <taxon>Lacipirellulaceae</taxon>
        <taxon>Botrimarina</taxon>
    </lineage>
</organism>
<dbReference type="RefSeq" id="WP_146446449.1">
    <property type="nucleotide sequence ID" value="NZ_SJPR01000007.1"/>
</dbReference>
<sequence precursor="true">MRLATIAAAVVAIGYFAAAEAEAQVVYVTGYAPAAPVVYPAPTVVYRPATPYFAYSPVVVAPGPAVVASAPTVVVGGPVVTRRYRPILGGTVTRVRYPYTTVVTPLY</sequence>
<feature type="chain" id="PRO_5023078261" evidence="1">
    <location>
        <begin position="24"/>
        <end position="107"/>
    </location>
</feature>
<evidence type="ECO:0000313" key="3">
    <source>
        <dbReference type="Proteomes" id="UP000317421"/>
    </source>
</evidence>
<keyword evidence="1" id="KW-0732">Signal</keyword>
<reference evidence="2 3" key="1">
    <citation type="submission" date="2019-02" db="EMBL/GenBank/DDBJ databases">
        <title>Deep-cultivation of Planctomycetes and their phenomic and genomic characterization uncovers novel biology.</title>
        <authorList>
            <person name="Wiegand S."/>
            <person name="Jogler M."/>
            <person name="Boedeker C."/>
            <person name="Pinto D."/>
            <person name="Vollmers J."/>
            <person name="Rivas-Marin E."/>
            <person name="Kohn T."/>
            <person name="Peeters S.H."/>
            <person name="Heuer A."/>
            <person name="Rast P."/>
            <person name="Oberbeckmann S."/>
            <person name="Bunk B."/>
            <person name="Jeske O."/>
            <person name="Meyerdierks A."/>
            <person name="Storesund J.E."/>
            <person name="Kallscheuer N."/>
            <person name="Luecker S."/>
            <person name="Lage O.M."/>
            <person name="Pohl T."/>
            <person name="Merkel B.J."/>
            <person name="Hornburger P."/>
            <person name="Mueller R.-W."/>
            <person name="Bruemmer F."/>
            <person name="Labrenz M."/>
            <person name="Spormann A.M."/>
            <person name="Op Den Camp H."/>
            <person name="Overmann J."/>
            <person name="Amann R."/>
            <person name="Jetten M.S.M."/>
            <person name="Mascher T."/>
            <person name="Medema M.H."/>
            <person name="Devos D.P."/>
            <person name="Kaster A.-K."/>
            <person name="Ovreas L."/>
            <person name="Rohde M."/>
            <person name="Galperin M.Y."/>
            <person name="Jogler C."/>
        </authorList>
    </citation>
    <scope>NUCLEOTIDE SEQUENCE [LARGE SCALE GENOMIC DNA]</scope>
    <source>
        <strain evidence="2 3">Pla108</strain>
    </source>
</reference>
<keyword evidence="3" id="KW-1185">Reference proteome</keyword>
<dbReference type="Proteomes" id="UP000317421">
    <property type="component" value="Unassembled WGS sequence"/>
</dbReference>
<dbReference type="EMBL" id="SJPR01000007">
    <property type="protein sequence ID" value="TWT94044.1"/>
    <property type="molecule type" value="Genomic_DNA"/>
</dbReference>
<accession>A0A5C6A2E8</accession>
<comment type="caution">
    <text evidence="2">The sequence shown here is derived from an EMBL/GenBank/DDBJ whole genome shotgun (WGS) entry which is preliminary data.</text>
</comment>
<feature type="signal peptide" evidence="1">
    <location>
        <begin position="1"/>
        <end position="23"/>
    </location>
</feature>
<dbReference type="AlphaFoldDB" id="A0A5C6A2E8"/>
<name>A0A5C6A2E8_9BACT</name>
<gene>
    <name evidence="2" type="ORF">Pla108_37560</name>
</gene>
<proteinExistence type="predicted"/>
<evidence type="ECO:0000313" key="2">
    <source>
        <dbReference type="EMBL" id="TWT94044.1"/>
    </source>
</evidence>
<protein>
    <submittedName>
        <fullName evidence="2">Uncharacterized protein</fullName>
    </submittedName>
</protein>
<evidence type="ECO:0000256" key="1">
    <source>
        <dbReference type="SAM" id="SignalP"/>
    </source>
</evidence>